<keyword evidence="3" id="KW-1185">Reference proteome</keyword>
<accession>A0A2T3ZA04</accession>
<dbReference type="EMBL" id="KZ679261">
    <property type="protein sequence ID" value="PTB41641.1"/>
    <property type="molecule type" value="Genomic_DNA"/>
</dbReference>
<dbReference type="AlphaFoldDB" id="A0A2T3ZA04"/>
<gene>
    <name evidence="2" type="ORF">M441DRAFT_68659</name>
</gene>
<evidence type="ECO:0000313" key="3">
    <source>
        <dbReference type="Proteomes" id="UP000240493"/>
    </source>
</evidence>
<sequence length="98" mass="10555">MVRYSVIPLAILATLSSFAAANNCKTNLNYCGATLLRVGNYNEQILEALRASGQPTDGAHIERSLFFCAGGPNGEINFLQFCGSRCVDGGANHNDYCY</sequence>
<evidence type="ECO:0000256" key="1">
    <source>
        <dbReference type="SAM" id="SignalP"/>
    </source>
</evidence>
<evidence type="ECO:0000313" key="2">
    <source>
        <dbReference type="EMBL" id="PTB41641.1"/>
    </source>
</evidence>
<name>A0A2T3ZA04_TRIA4</name>
<feature type="chain" id="PRO_5015481804" evidence="1">
    <location>
        <begin position="22"/>
        <end position="98"/>
    </location>
</feature>
<reference evidence="2 3" key="1">
    <citation type="submission" date="2016-07" db="EMBL/GenBank/DDBJ databases">
        <title>Multiple horizontal gene transfer events from other fungi enriched the ability of initially mycotrophic Trichoderma (Ascomycota) to feed on dead plant biomass.</title>
        <authorList>
            <consortium name="DOE Joint Genome Institute"/>
            <person name="Aerts A."/>
            <person name="Atanasova L."/>
            <person name="Chenthamara K."/>
            <person name="Zhang J."/>
            <person name="Grujic M."/>
            <person name="Henrissat B."/>
            <person name="Kuo A."/>
            <person name="Salamov A."/>
            <person name="Lipzen A."/>
            <person name="Labutti K."/>
            <person name="Barry K."/>
            <person name="Miao Y."/>
            <person name="Rahimi M.J."/>
            <person name="Shen Q."/>
            <person name="Grigoriev I.V."/>
            <person name="Kubicek C.P."/>
            <person name="Druzhinina I.S."/>
        </authorList>
    </citation>
    <scope>NUCLEOTIDE SEQUENCE [LARGE SCALE GENOMIC DNA]</scope>
    <source>
        <strain evidence="2 3">CBS 433.97</strain>
    </source>
</reference>
<dbReference type="OrthoDB" id="4186099at2759"/>
<dbReference type="Proteomes" id="UP000240493">
    <property type="component" value="Unassembled WGS sequence"/>
</dbReference>
<proteinExistence type="predicted"/>
<feature type="signal peptide" evidence="1">
    <location>
        <begin position="1"/>
        <end position="21"/>
    </location>
</feature>
<organism evidence="2 3">
    <name type="scientific">Trichoderma asperellum (strain ATCC 204424 / CBS 433.97 / NBRC 101777)</name>
    <dbReference type="NCBI Taxonomy" id="1042311"/>
    <lineage>
        <taxon>Eukaryota</taxon>
        <taxon>Fungi</taxon>
        <taxon>Dikarya</taxon>
        <taxon>Ascomycota</taxon>
        <taxon>Pezizomycotina</taxon>
        <taxon>Sordariomycetes</taxon>
        <taxon>Hypocreomycetidae</taxon>
        <taxon>Hypocreales</taxon>
        <taxon>Hypocreaceae</taxon>
        <taxon>Trichoderma</taxon>
    </lineage>
</organism>
<dbReference type="STRING" id="1042311.A0A2T3ZA04"/>
<keyword evidence="1" id="KW-0732">Signal</keyword>
<protein>
    <submittedName>
        <fullName evidence="2">Uncharacterized protein</fullName>
    </submittedName>
</protein>